<gene>
    <name evidence="4" type="ORF">THAPSDRAFT_20504</name>
</gene>
<reference evidence="4 5" key="2">
    <citation type="journal article" date="2008" name="Nature">
        <title>The Phaeodactylum genome reveals the evolutionary history of diatom genomes.</title>
        <authorList>
            <person name="Bowler C."/>
            <person name="Allen A.E."/>
            <person name="Badger J.H."/>
            <person name="Grimwood J."/>
            <person name="Jabbari K."/>
            <person name="Kuo A."/>
            <person name="Maheswari U."/>
            <person name="Martens C."/>
            <person name="Maumus F."/>
            <person name="Otillar R.P."/>
            <person name="Rayko E."/>
            <person name="Salamov A."/>
            <person name="Vandepoele K."/>
            <person name="Beszteri B."/>
            <person name="Gruber A."/>
            <person name="Heijde M."/>
            <person name="Katinka M."/>
            <person name="Mock T."/>
            <person name="Valentin K."/>
            <person name="Verret F."/>
            <person name="Berges J.A."/>
            <person name="Brownlee C."/>
            <person name="Cadoret J.P."/>
            <person name="Chiovitti A."/>
            <person name="Choi C.J."/>
            <person name="Coesel S."/>
            <person name="De Martino A."/>
            <person name="Detter J.C."/>
            <person name="Durkin C."/>
            <person name="Falciatore A."/>
            <person name="Fournet J."/>
            <person name="Haruta M."/>
            <person name="Huysman M.J."/>
            <person name="Jenkins B.D."/>
            <person name="Jiroutova K."/>
            <person name="Jorgensen R.E."/>
            <person name="Joubert Y."/>
            <person name="Kaplan A."/>
            <person name="Kroger N."/>
            <person name="Kroth P.G."/>
            <person name="La Roche J."/>
            <person name="Lindquist E."/>
            <person name="Lommer M."/>
            <person name="Martin-Jezequel V."/>
            <person name="Lopez P.J."/>
            <person name="Lucas S."/>
            <person name="Mangogna M."/>
            <person name="McGinnis K."/>
            <person name="Medlin L.K."/>
            <person name="Montsant A."/>
            <person name="Oudot-Le Secq M.P."/>
            <person name="Napoli C."/>
            <person name="Obornik M."/>
            <person name="Parker M.S."/>
            <person name="Petit J.L."/>
            <person name="Porcel B.M."/>
            <person name="Poulsen N."/>
            <person name="Robison M."/>
            <person name="Rychlewski L."/>
            <person name="Rynearson T.A."/>
            <person name="Schmutz J."/>
            <person name="Shapiro H."/>
            <person name="Siaut M."/>
            <person name="Stanley M."/>
            <person name="Sussman M.R."/>
            <person name="Taylor A.R."/>
            <person name="Vardi A."/>
            <person name="von Dassow P."/>
            <person name="Vyverman W."/>
            <person name="Willis A."/>
            <person name="Wyrwicz L.S."/>
            <person name="Rokhsar D.S."/>
            <person name="Weissenbach J."/>
            <person name="Armbrust E.V."/>
            <person name="Green B.R."/>
            <person name="Van de Peer Y."/>
            <person name="Grigoriev I.V."/>
        </authorList>
    </citation>
    <scope>NUCLEOTIDE SEQUENCE [LARGE SCALE GENOMIC DNA]</scope>
    <source>
        <strain evidence="4 5">CCMP1335</strain>
    </source>
</reference>
<dbReference type="STRING" id="35128.B8BQH8"/>
<proteinExistence type="predicted"/>
<feature type="non-terminal residue" evidence="4">
    <location>
        <position position="52"/>
    </location>
</feature>
<keyword evidence="5" id="KW-1185">Reference proteome</keyword>
<feature type="domain" description="PPIase cyclophilin-type" evidence="3">
    <location>
        <begin position="1"/>
        <end position="52"/>
    </location>
</feature>
<dbReference type="InterPro" id="IPR044666">
    <property type="entry name" value="Cyclophilin_A-like"/>
</dbReference>
<dbReference type="GeneID" id="7445245"/>
<comment type="subcellular location">
    <subcellularLocation>
        <location evidence="1">Nucleus</location>
    </subcellularLocation>
</comment>
<evidence type="ECO:0000256" key="1">
    <source>
        <dbReference type="ARBA" id="ARBA00004123"/>
    </source>
</evidence>
<dbReference type="Proteomes" id="UP000001449">
    <property type="component" value="Chromosome 1"/>
</dbReference>
<dbReference type="SUPFAM" id="SSF50891">
    <property type="entry name" value="Cyclophilin-like"/>
    <property type="match status" value="1"/>
</dbReference>
<feature type="non-terminal residue" evidence="4">
    <location>
        <position position="1"/>
    </location>
</feature>
<accession>B8BQH8</accession>
<evidence type="ECO:0000313" key="4">
    <source>
        <dbReference type="EMBL" id="EED96366.1"/>
    </source>
</evidence>
<dbReference type="Pfam" id="PF00160">
    <property type="entry name" value="Pro_isomerase"/>
    <property type="match status" value="1"/>
</dbReference>
<dbReference type="PANTHER" id="PTHR45625:SF6">
    <property type="entry name" value="SPLICEOSOME-ASSOCIATED PROTEIN CWC27 HOMOLOG"/>
    <property type="match status" value="1"/>
</dbReference>
<dbReference type="PaxDb" id="35128-Thaps20504"/>
<dbReference type="RefSeq" id="XP_002286725.1">
    <property type="nucleotide sequence ID" value="XM_002286689.1"/>
</dbReference>
<dbReference type="eggNOG" id="KOG0885">
    <property type="taxonomic scope" value="Eukaryota"/>
</dbReference>
<dbReference type="Gene3D" id="2.40.100.10">
    <property type="entry name" value="Cyclophilin-like"/>
    <property type="match status" value="1"/>
</dbReference>
<dbReference type="KEGG" id="tps:THAPSDRAFT_20504"/>
<keyword evidence="2" id="KW-0539">Nucleus</keyword>
<evidence type="ECO:0000313" key="5">
    <source>
        <dbReference type="Proteomes" id="UP000001449"/>
    </source>
</evidence>
<dbReference type="AlphaFoldDB" id="B8BQH8"/>
<dbReference type="HOGENOM" id="CLU_012062_30_1_1"/>
<dbReference type="InParanoid" id="B8BQH8"/>
<dbReference type="GO" id="GO:0003755">
    <property type="term" value="F:peptidyl-prolyl cis-trans isomerase activity"/>
    <property type="evidence" value="ECO:0007669"/>
    <property type="project" value="InterPro"/>
</dbReference>
<evidence type="ECO:0000256" key="2">
    <source>
        <dbReference type="ARBA" id="ARBA00023242"/>
    </source>
</evidence>
<protein>
    <recommendedName>
        <fullName evidence="3">PPIase cyclophilin-type domain-containing protein</fullName>
    </recommendedName>
</protein>
<dbReference type="PANTHER" id="PTHR45625">
    <property type="entry name" value="PEPTIDYL-PROLYL CIS-TRANS ISOMERASE-RELATED"/>
    <property type="match status" value="1"/>
</dbReference>
<dbReference type="GO" id="GO:0005634">
    <property type="term" value="C:nucleus"/>
    <property type="evidence" value="ECO:0007669"/>
    <property type="project" value="UniProtKB-SubCell"/>
</dbReference>
<dbReference type="PROSITE" id="PS50072">
    <property type="entry name" value="CSA_PPIASE_2"/>
    <property type="match status" value="1"/>
</dbReference>
<reference evidence="4 5" key="1">
    <citation type="journal article" date="2004" name="Science">
        <title>The genome of the diatom Thalassiosira pseudonana: ecology, evolution, and metabolism.</title>
        <authorList>
            <person name="Armbrust E.V."/>
            <person name="Berges J.A."/>
            <person name="Bowler C."/>
            <person name="Green B.R."/>
            <person name="Martinez D."/>
            <person name="Putnam N.H."/>
            <person name="Zhou S."/>
            <person name="Allen A.E."/>
            <person name="Apt K.E."/>
            <person name="Bechner M."/>
            <person name="Brzezinski M.A."/>
            <person name="Chaal B.K."/>
            <person name="Chiovitti A."/>
            <person name="Davis A.K."/>
            <person name="Demarest M.S."/>
            <person name="Detter J.C."/>
            <person name="Glavina T."/>
            <person name="Goodstein D."/>
            <person name="Hadi M.Z."/>
            <person name="Hellsten U."/>
            <person name="Hildebrand M."/>
            <person name="Jenkins B.D."/>
            <person name="Jurka J."/>
            <person name="Kapitonov V.V."/>
            <person name="Kroger N."/>
            <person name="Lau W.W."/>
            <person name="Lane T.W."/>
            <person name="Larimer F.W."/>
            <person name="Lippmeier J.C."/>
            <person name="Lucas S."/>
            <person name="Medina M."/>
            <person name="Montsant A."/>
            <person name="Obornik M."/>
            <person name="Parker M.S."/>
            <person name="Palenik B."/>
            <person name="Pazour G.J."/>
            <person name="Richardson P.M."/>
            <person name="Rynearson T.A."/>
            <person name="Saito M.A."/>
            <person name="Schwartz D.C."/>
            <person name="Thamatrakoln K."/>
            <person name="Valentin K."/>
            <person name="Vardi A."/>
            <person name="Wilkerson F.P."/>
            <person name="Rokhsar D.S."/>
        </authorList>
    </citation>
    <scope>NUCLEOTIDE SEQUENCE [LARGE SCALE GENOMIC DNA]</scope>
    <source>
        <strain evidence="4 5">CCMP1335</strain>
    </source>
</reference>
<dbReference type="InterPro" id="IPR002130">
    <property type="entry name" value="Cyclophilin-type_PPIase_dom"/>
</dbReference>
<dbReference type="EMBL" id="CM000638">
    <property type="protein sequence ID" value="EED96366.1"/>
    <property type="molecule type" value="Genomic_DNA"/>
</dbReference>
<dbReference type="InterPro" id="IPR029000">
    <property type="entry name" value="Cyclophilin-like_dom_sf"/>
</dbReference>
<evidence type="ECO:0000259" key="3">
    <source>
        <dbReference type="PROSITE" id="PS50072"/>
    </source>
</evidence>
<name>B8BQH8_THAPS</name>
<organism evidence="4 5">
    <name type="scientific">Thalassiosira pseudonana</name>
    <name type="common">Marine diatom</name>
    <name type="synonym">Cyclotella nana</name>
    <dbReference type="NCBI Taxonomy" id="35128"/>
    <lineage>
        <taxon>Eukaryota</taxon>
        <taxon>Sar</taxon>
        <taxon>Stramenopiles</taxon>
        <taxon>Ochrophyta</taxon>
        <taxon>Bacillariophyta</taxon>
        <taxon>Coscinodiscophyceae</taxon>
        <taxon>Thalassiosirophycidae</taxon>
        <taxon>Thalassiosirales</taxon>
        <taxon>Thalassiosiraceae</taxon>
        <taxon>Thalassiosira</taxon>
    </lineage>
</organism>
<sequence>VVFETTHGPIDVNLFCKECPTTTRTFLQLCLDGYYDGMIFHRILSDFLIQTG</sequence>